<dbReference type="InterPro" id="IPR013087">
    <property type="entry name" value="Znf_C2H2_type"/>
</dbReference>
<evidence type="ECO:0000313" key="3">
    <source>
        <dbReference type="EMBL" id="KAG6458084.1"/>
    </source>
</evidence>
<dbReference type="Gene3D" id="3.30.160.60">
    <property type="entry name" value="Classic Zinc Finger"/>
    <property type="match status" value="1"/>
</dbReference>
<gene>
    <name evidence="3" type="ORF">O3G_MSEX010662</name>
</gene>
<reference evidence="3" key="1">
    <citation type="journal article" date="2016" name="Insect Biochem. Mol. Biol.">
        <title>Multifaceted biological insights from a draft genome sequence of the tobacco hornworm moth, Manduca sexta.</title>
        <authorList>
            <person name="Kanost M.R."/>
            <person name="Arrese E.L."/>
            <person name="Cao X."/>
            <person name="Chen Y.R."/>
            <person name="Chellapilla S."/>
            <person name="Goldsmith M.R."/>
            <person name="Grosse-Wilde E."/>
            <person name="Heckel D.G."/>
            <person name="Herndon N."/>
            <person name="Jiang H."/>
            <person name="Papanicolaou A."/>
            <person name="Qu J."/>
            <person name="Soulages J.L."/>
            <person name="Vogel H."/>
            <person name="Walters J."/>
            <person name="Waterhouse R.M."/>
            <person name="Ahn S.J."/>
            <person name="Almeida F.C."/>
            <person name="An C."/>
            <person name="Aqrawi P."/>
            <person name="Bretschneider A."/>
            <person name="Bryant W.B."/>
            <person name="Bucks S."/>
            <person name="Chao H."/>
            <person name="Chevignon G."/>
            <person name="Christen J.M."/>
            <person name="Clarke D.F."/>
            <person name="Dittmer N.T."/>
            <person name="Ferguson L.C.F."/>
            <person name="Garavelou S."/>
            <person name="Gordon K.H.J."/>
            <person name="Gunaratna R.T."/>
            <person name="Han Y."/>
            <person name="Hauser F."/>
            <person name="He Y."/>
            <person name="Heidel-Fischer H."/>
            <person name="Hirsh A."/>
            <person name="Hu Y."/>
            <person name="Jiang H."/>
            <person name="Kalra D."/>
            <person name="Klinner C."/>
            <person name="Konig C."/>
            <person name="Kovar C."/>
            <person name="Kroll A.R."/>
            <person name="Kuwar S.S."/>
            <person name="Lee S.L."/>
            <person name="Lehman R."/>
            <person name="Li K."/>
            <person name="Li Z."/>
            <person name="Liang H."/>
            <person name="Lovelace S."/>
            <person name="Lu Z."/>
            <person name="Mansfield J.H."/>
            <person name="McCulloch K.J."/>
            <person name="Mathew T."/>
            <person name="Morton B."/>
            <person name="Muzny D.M."/>
            <person name="Neunemann D."/>
            <person name="Ongeri F."/>
            <person name="Pauchet Y."/>
            <person name="Pu L.L."/>
            <person name="Pyrousis I."/>
            <person name="Rao X.J."/>
            <person name="Redding A."/>
            <person name="Roesel C."/>
            <person name="Sanchez-Gracia A."/>
            <person name="Schaack S."/>
            <person name="Shukla A."/>
            <person name="Tetreau G."/>
            <person name="Wang Y."/>
            <person name="Xiong G.H."/>
            <person name="Traut W."/>
            <person name="Walsh T.K."/>
            <person name="Worley K.C."/>
            <person name="Wu D."/>
            <person name="Wu W."/>
            <person name="Wu Y.Q."/>
            <person name="Zhang X."/>
            <person name="Zou Z."/>
            <person name="Zucker H."/>
            <person name="Briscoe A.D."/>
            <person name="Burmester T."/>
            <person name="Clem R.J."/>
            <person name="Feyereisen R."/>
            <person name="Grimmelikhuijzen C.J.P."/>
            <person name="Hamodrakas S.J."/>
            <person name="Hansson B.S."/>
            <person name="Huguet E."/>
            <person name="Jermiin L.S."/>
            <person name="Lan Q."/>
            <person name="Lehman H.K."/>
            <person name="Lorenzen M."/>
            <person name="Merzendorfer H."/>
            <person name="Michalopoulos I."/>
            <person name="Morton D.B."/>
            <person name="Muthukrishnan S."/>
            <person name="Oakeshott J.G."/>
            <person name="Palmer W."/>
            <person name="Park Y."/>
            <person name="Passarelli A.L."/>
            <person name="Rozas J."/>
            <person name="Schwartz L.M."/>
            <person name="Smith W."/>
            <person name="Southgate A."/>
            <person name="Vilcinskas A."/>
            <person name="Vogt R."/>
            <person name="Wang P."/>
            <person name="Werren J."/>
            <person name="Yu X.Q."/>
            <person name="Zhou J.J."/>
            <person name="Brown S.J."/>
            <person name="Scherer S.E."/>
            <person name="Richards S."/>
            <person name="Blissard G.W."/>
        </authorList>
    </citation>
    <scope>NUCLEOTIDE SEQUENCE</scope>
</reference>
<dbReference type="Proteomes" id="UP000791440">
    <property type="component" value="Unassembled WGS sequence"/>
</dbReference>
<accession>A0A921ZHU2</accession>
<keyword evidence="4" id="KW-1185">Reference proteome</keyword>
<evidence type="ECO:0000259" key="2">
    <source>
        <dbReference type="SMART" id="SM00355"/>
    </source>
</evidence>
<feature type="domain" description="C2H2-type" evidence="2">
    <location>
        <begin position="228"/>
        <end position="251"/>
    </location>
</feature>
<protein>
    <recommendedName>
        <fullName evidence="2">C2H2-type domain-containing protein</fullName>
    </recommendedName>
</protein>
<feature type="domain" description="C2H2-type" evidence="2">
    <location>
        <begin position="270"/>
        <end position="293"/>
    </location>
</feature>
<dbReference type="EMBL" id="JH668571">
    <property type="protein sequence ID" value="KAG6458084.1"/>
    <property type="molecule type" value="Genomic_DNA"/>
</dbReference>
<feature type="domain" description="C2H2-type" evidence="2">
    <location>
        <begin position="320"/>
        <end position="343"/>
    </location>
</feature>
<dbReference type="AlphaFoldDB" id="A0A921ZHU2"/>
<dbReference type="SMART" id="SM00355">
    <property type="entry name" value="ZnF_C2H2"/>
    <property type="match status" value="3"/>
</dbReference>
<name>A0A921ZHU2_MANSE</name>
<dbReference type="OrthoDB" id="8119460at2759"/>
<comment type="caution">
    <text evidence="3">The sequence shown here is derived from an EMBL/GenBank/DDBJ whole genome shotgun (WGS) entry which is preliminary data.</text>
</comment>
<proteinExistence type="predicted"/>
<organism evidence="3 4">
    <name type="scientific">Manduca sexta</name>
    <name type="common">Tobacco hawkmoth</name>
    <name type="synonym">Tobacco hornworm</name>
    <dbReference type="NCBI Taxonomy" id="7130"/>
    <lineage>
        <taxon>Eukaryota</taxon>
        <taxon>Metazoa</taxon>
        <taxon>Ecdysozoa</taxon>
        <taxon>Arthropoda</taxon>
        <taxon>Hexapoda</taxon>
        <taxon>Insecta</taxon>
        <taxon>Pterygota</taxon>
        <taxon>Neoptera</taxon>
        <taxon>Endopterygota</taxon>
        <taxon>Lepidoptera</taxon>
        <taxon>Glossata</taxon>
        <taxon>Ditrysia</taxon>
        <taxon>Bombycoidea</taxon>
        <taxon>Sphingidae</taxon>
        <taxon>Sphinginae</taxon>
        <taxon>Sphingini</taxon>
        <taxon>Manduca</taxon>
    </lineage>
</organism>
<sequence>MDWASMSGGHSSSDSTGQCPQLLTAEYKDGQLQIVEVIPFDKDRVDNHILTDLNCDSSNDQPKYMQVLDSSKGLVQLDLLNLTLVSRCQDGEESYQLVANAEASDGGDVNSDSTVTCVLQSSDNEGDTDNDNQDSYVVVDTENGQGPLVFLKSTLGKAKTQGSEEVITVQKKMPSPAELLEKAKALQRAKALMSEAQAPARRRGRKRKSDLPPPHELLASPNFKLYLYSCKLCNFKCNAVKEMSAHKASEHGSGAASRARGAGRSGGAPLQCARCPFRASVHSQLMKHVQEKHMKEAISVSCSGGANEDGDEDADSADVLVCGACGYESSAKHDFRRHIMLEHGASAC</sequence>
<evidence type="ECO:0000256" key="1">
    <source>
        <dbReference type="SAM" id="MobiDB-lite"/>
    </source>
</evidence>
<evidence type="ECO:0000313" key="4">
    <source>
        <dbReference type="Proteomes" id="UP000791440"/>
    </source>
</evidence>
<feature type="region of interest" description="Disordered" evidence="1">
    <location>
        <begin position="188"/>
        <end position="216"/>
    </location>
</feature>
<reference evidence="3" key="2">
    <citation type="submission" date="2020-12" db="EMBL/GenBank/DDBJ databases">
        <authorList>
            <person name="Kanost M."/>
        </authorList>
    </citation>
    <scope>NUCLEOTIDE SEQUENCE</scope>
</reference>